<evidence type="ECO:0000313" key="2">
    <source>
        <dbReference type="EMBL" id="ALC15329.1"/>
    </source>
</evidence>
<dbReference type="AlphaFoldDB" id="A0A0M3QEZ2"/>
<dbReference type="STRING" id="1603606.DSOUD_0540"/>
<keyword evidence="1" id="KW-0732">Signal</keyword>
<feature type="signal peptide" evidence="1">
    <location>
        <begin position="1"/>
        <end position="23"/>
    </location>
</feature>
<dbReference type="Proteomes" id="UP000057158">
    <property type="component" value="Chromosome"/>
</dbReference>
<dbReference type="KEGG" id="des:DSOUD_0540"/>
<feature type="chain" id="PRO_5005787544" evidence="1">
    <location>
        <begin position="24"/>
        <end position="222"/>
    </location>
</feature>
<sequence length="222" mass="25173">MVKIFPRMAATVCFLLLAAVSYAKPAPPQNLTAILEEVSELEEHFEGGQWTEARATLSEIQKMYADVYRSFEKQVPADLHDRFIASITALGQFLESEHEEKSEKSFIAMQVLLFEIMGHFDYKVHPVIQTLKKYIGEEAQESLEKKNFSNVLSELKEVVTFFSKNTALFQQNGIPNADLQLFMSTLGEAIKQARNKEATPLKSSLDDLERQIDAFQKAFAKS</sequence>
<evidence type="ECO:0000256" key="1">
    <source>
        <dbReference type="SAM" id="SignalP"/>
    </source>
</evidence>
<dbReference type="EMBL" id="CP010802">
    <property type="protein sequence ID" value="ALC15329.1"/>
    <property type="molecule type" value="Genomic_DNA"/>
</dbReference>
<protein>
    <submittedName>
        <fullName evidence="2">Uncharacterized protein</fullName>
    </submittedName>
</protein>
<proteinExistence type="predicted"/>
<dbReference type="PATRIC" id="fig|1603606.3.peg.588"/>
<evidence type="ECO:0000313" key="3">
    <source>
        <dbReference type="Proteomes" id="UP000057158"/>
    </source>
</evidence>
<reference evidence="2 3" key="1">
    <citation type="submission" date="2015-07" db="EMBL/GenBank/DDBJ databases">
        <title>Isolation and Genomic Characterization of a Novel Halophilic Metal-Reducing Deltaproteobacterium from the Deep Subsurface.</title>
        <authorList>
            <person name="Badalamenti J.P."/>
            <person name="Summers Z.M."/>
            <person name="Gralnick J.A."/>
            <person name="Bond D.R."/>
        </authorList>
    </citation>
    <scope>NUCLEOTIDE SEQUENCE [LARGE SCALE GENOMIC DNA]</scope>
    <source>
        <strain evidence="2 3">WTL</strain>
    </source>
</reference>
<gene>
    <name evidence="2" type="ORF">DSOUD_0540</name>
</gene>
<name>A0A0M3QEZ2_9BACT</name>
<organism evidence="2 3">
    <name type="scientific">Desulfuromonas soudanensis</name>
    <dbReference type="NCBI Taxonomy" id="1603606"/>
    <lineage>
        <taxon>Bacteria</taxon>
        <taxon>Pseudomonadati</taxon>
        <taxon>Thermodesulfobacteriota</taxon>
        <taxon>Desulfuromonadia</taxon>
        <taxon>Desulfuromonadales</taxon>
        <taxon>Desulfuromonadaceae</taxon>
        <taxon>Desulfuromonas</taxon>
    </lineage>
</organism>
<accession>A0A0M3QEZ2</accession>
<keyword evidence="3" id="KW-1185">Reference proteome</keyword>
<dbReference type="RefSeq" id="WP_053549549.1">
    <property type="nucleotide sequence ID" value="NZ_CP010802.1"/>
</dbReference>